<dbReference type="RefSeq" id="WP_099183134.1">
    <property type="nucleotide sequence ID" value="NZ_BAQW01000015.1"/>
</dbReference>
<gene>
    <name evidence="1" type="ORF">AA0228_3020</name>
</gene>
<evidence type="ECO:0000313" key="1">
    <source>
        <dbReference type="EMBL" id="GBR17408.1"/>
    </source>
</evidence>
<organism evidence="1 2">
    <name type="scientific">Gluconobacter frateurii NRIC 0228</name>
    <dbReference type="NCBI Taxonomy" id="1307946"/>
    <lineage>
        <taxon>Bacteria</taxon>
        <taxon>Pseudomonadati</taxon>
        <taxon>Pseudomonadota</taxon>
        <taxon>Alphaproteobacteria</taxon>
        <taxon>Acetobacterales</taxon>
        <taxon>Acetobacteraceae</taxon>
        <taxon>Gluconobacter</taxon>
    </lineage>
</organism>
<protein>
    <submittedName>
        <fullName evidence="1">Uncharacterized protein</fullName>
    </submittedName>
</protein>
<sequence>MAIDLTTIFENISNVFPDPLSRVAIFQKMFAQLGYDPLTQTLTATDDEQSNSTLRIYVLAYIANTIPYITFTSSTDSLNLISQLKPLFEAEFNDVLLTGEVFSWLSRIYQKSIADISTRGAQLPQVNTFYAESMPLPVIAQYLYQNGARTAELLLRNNDLDHPLFCTGMLEVLAQ</sequence>
<dbReference type="Proteomes" id="UP001061070">
    <property type="component" value="Unassembled WGS sequence"/>
</dbReference>
<comment type="caution">
    <text evidence="1">The sequence shown here is derived from an EMBL/GenBank/DDBJ whole genome shotgun (WGS) entry which is preliminary data.</text>
</comment>
<proteinExistence type="predicted"/>
<reference evidence="1" key="1">
    <citation type="submission" date="2013-04" db="EMBL/GenBank/DDBJ databases">
        <title>The genome sequencing project of 58 acetic acid bacteria.</title>
        <authorList>
            <person name="Okamoto-Kainuma A."/>
            <person name="Ishikawa M."/>
            <person name="Umino S."/>
            <person name="Koizumi Y."/>
            <person name="Shiwa Y."/>
            <person name="Yoshikawa H."/>
            <person name="Matsutani M."/>
            <person name="Matsushita K."/>
        </authorList>
    </citation>
    <scope>NUCLEOTIDE SEQUENCE</scope>
    <source>
        <strain evidence="1">NRIC 0228</strain>
    </source>
</reference>
<accession>A0ABQ0QFG7</accession>
<name>A0ABQ0QFG7_9PROT</name>
<keyword evidence="2" id="KW-1185">Reference proteome</keyword>
<evidence type="ECO:0000313" key="2">
    <source>
        <dbReference type="Proteomes" id="UP001061070"/>
    </source>
</evidence>
<dbReference type="EMBL" id="BAQW01000015">
    <property type="protein sequence ID" value="GBR17408.1"/>
    <property type="molecule type" value="Genomic_DNA"/>
</dbReference>